<name>A0ACB8QNG3_9AGAM</name>
<comment type="caution">
    <text evidence="1">The sequence shown here is derived from an EMBL/GenBank/DDBJ whole genome shotgun (WGS) entry which is preliminary data.</text>
</comment>
<accession>A0ACB8QNG3</accession>
<dbReference type="Proteomes" id="UP000814128">
    <property type="component" value="Unassembled WGS sequence"/>
</dbReference>
<keyword evidence="2" id="KW-1185">Reference proteome</keyword>
<evidence type="ECO:0000313" key="2">
    <source>
        <dbReference type="Proteomes" id="UP000814128"/>
    </source>
</evidence>
<dbReference type="EMBL" id="MU273533">
    <property type="protein sequence ID" value="KAI0032901.1"/>
    <property type="molecule type" value="Genomic_DNA"/>
</dbReference>
<organism evidence="1 2">
    <name type="scientific">Vararia minispora EC-137</name>
    <dbReference type="NCBI Taxonomy" id="1314806"/>
    <lineage>
        <taxon>Eukaryota</taxon>
        <taxon>Fungi</taxon>
        <taxon>Dikarya</taxon>
        <taxon>Basidiomycota</taxon>
        <taxon>Agaricomycotina</taxon>
        <taxon>Agaricomycetes</taxon>
        <taxon>Russulales</taxon>
        <taxon>Lachnocladiaceae</taxon>
        <taxon>Vararia</taxon>
    </lineage>
</organism>
<sequence length="237" mass="25039">MHAALARTSPESLLSCTPFISFVDRMDTSAKIHLSVGTLLSSSLGSPPTTASAWPLFTRSDETFAARFDSGLDPRMPVDGFVFYAPPTSTLSSVSKPDAKQKPGRLRHWGLPALALPVPRELCWMPVLGPSSFASPTPSPAFRKEQSSEDTGGDVYAPASSPDSAAVTPSPTTPTIPGLQLDTIAGKATNDKGKFCAGWPWSSDDATAAVSLPRVLACEAKCEGLSYYEGGVLYEDL</sequence>
<evidence type="ECO:0000313" key="1">
    <source>
        <dbReference type="EMBL" id="KAI0032901.1"/>
    </source>
</evidence>
<gene>
    <name evidence="1" type="ORF">K488DRAFT_85428</name>
</gene>
<protein>
    <submittedName>
        <fullName evidence="1">Uncharacterized protein</fullName>
    </submittedName>
</protein>
<proteinExistence type="predicted"/>
<reference evidence="1" key="1">
    <citation type="submission" date="2021-02" db="EMBL/GenBank/DDBJ databases">
        <authorList>
            <consortium name="DOE Joint Genome Institute"/>
            <person name="Ahrendt S."/>
            <person name="Looney B.P."/>
            <person name="Miyauchi S."/>
            <person name="Morin E."/>
            <person name="Drula E."/>
            <person name="Courty P.E."/>
            <person name="Chicoki N."/>
            <person name="Fauchery L."/>
            <person name="Kohler A."/>
            <person name="Kuo A."/>
            <person name="Labutti K."/>
            <person name="Pangilinan J."/>
            <person name="Lipzen A."/>
            <person name="Riley R."/>
            <person name="Andreopoulos W."/>
            <person name="He G."/>
            <person name="Johnson J."/>
            <person name="Barry K.W."/>
            <person name="Grigoriev I.V."/>
            <person name="Nagy L."/>
            <person name="Hibbett D."/>
            <person name="Henrissat B."/>
            <person name="Matheny P.B."/>
            <person name="Labbe J."/>
            <person name="Martin F."/>
        </authorList>
    </citation>
    <scope>NUCLEOTIDE SEQUENCE</scope>
    <source>
        <strain evidence="1">EC-137</strain>
    </source>
</reference>
<reference evidence="1" key="2">
    <citation type="journal article" date="2022" name="New Phytol.">
        <title>Evolutionary transition to the ectomycorrhizal habit in the genomes of a hyperdiverse lineage of mushroom-forming fungi.</title>
        <authorList>
            <person name="Looney B."/>
            <person name="Miyauchi S."/>
            <person name="Morin E."/>
            <person name="Drula E."/>
            <person name="Courty P.E."/>
            <person name="Kohler A."/>
            <person name="Kuo A."/>
            <person name="LaButti K."/>
            <person name="Pangilinan J."/>
            <person name="Lipzen A."/>
            <person name="Riley R."/>
            <person name="Andreopoulos W."/>
            <person name="He G."/>
            <person name="Johnson J."/>
            <person name="Nolan M."/>
            <person name="Tritt A."/>
            <person name="Barry K.W."/>
            <person name="Grigoriev I.V."/>
            <person name="Nagy L.G."/>
            <person name="Hibbett D."/>
            <person name="Henrissat B."/>
            <person name="Matheny P.B."/>
            <person name="Labbe J."/>
            <person name="Martin F.M."/>
        </authorList>
    </citation>
    <scope>NUCLEOTIDE SEQUENCE</scope>
    <source>
        <strain evidence="1">EC-137</strain>
    </source>
</reference>